<evidence type="ECO:0000256" key="1">
    <source>
        <dbReference type="SAM" id="MobiDB-lite"/>
    </source>
</evidence>
<dbReference type="InterPro" id="IPR028938">
    <property type="entry name" value="Rsf1-like"/>
</dbReference>
<gene>
    <name evidence="2" type="ORF">DL89DRAFT_258587</name>
</gene>
<dbReference type="EMBL" id="MCFD01000009">
    <property type="protein sequence ID" value="ORX68740.1"/>
    <property type="molecule type" value="Genomic_DNA"/>
</dbReference>
<dbReference type="RefSeq" id="XP_040742522.1">
    <property type="nucleotide sequence ID" value="XM_040885622.1"/>
</dbReference>
<dbReference type="PANTHER" id="PTHR14296">
    <property type="entry name" value="REMODELING AND SPACING FACTOR 1"/>
    <property type="match status" value="1"/>
</dbReference>
<dbReference type="Gene3D" id="3.30.40.10">
    <property type="entry name" value="Zinc/RING finger domain, C3HC4 (zinc finger)"/>
    <property type="match status" value="1"/>
</dbReference>
<evidence type="ECO:0000313" key="2">
    <source>
        <dbReference type="EMBL" id="ORX68740.1"/>
    </source>
</evidence>
<organism evidence="2 3">
    <name type="scientific">Linderina pennispora</name>
    <dbReference type="NCBI Taxonomy" id="61395"/>
    <lineage>
        <taxon>Eukaryota</taxon>
        <taxon>Fungi</taxon>
        <taxon>Fungi incertae sedis</taxon>
        <taxon>Zoopagomycota</taxon>
        <taxon>Kickxellomycotina</taxon>
        <taxon>Kickxellomycetes</taxon>
        <taxon>Kickxellales</taxon>
        <taxon>Kickxellaceae</taxon>
        <taxon>Linderina</taxon>
    </lineage>
</organism>
<keyword evidence="3" id="KW-1185">Reference proteome</keyword>
<feature type="region of interest" description="Disordered" evidence="1">
    <location>
        <begin position="190"/>
        <end position="210"/>
    </location>
</feature>
<comment type="caution">
    <text evidence="2">The sequence shown here is derived from an EMBL/GenBank/DDBJ whole genome shotgun (WGS) entry which is preliminary data.</text>
</comment>
<name>A0A1Y1W5D9_9FUNG</name>
<dbReference type="AlphaFoldDB" id="A0A1Y1W5D9"/>
<dbReference type="InterPro" id="IPR013083">
    <property type="entry name" value="Znf_RING/FYVE/PHD"/>
</dbReference>
<dbReference type="GO" id="GO:0006355">
    <property type="term" value="P:regulation of DNA-templated transcription"/>
    <property type="evidence" value="ECO:0007669"/>
    <property type="project" value="InterPro"/>
</dbReference>
<protein>
    <recommendedName>
        <fullName evidence="4">Zinc finger PHD-type domain-containing protein</fullName>
    </recommendedName>
</protein>
<dbReference type="Proteomes" id="UP000193922">
    <property type="component" value="Unassembled WGS sequence"/>
</dbReference>
<dbReference type="GO" id="GO:0031213">
    <property type="term" value="C:RSF complex"/>
    <property type="evidence" value="ECO:0007669"/>
    <property type="project" value="InterPro"/>
</dbReference>
<dbReference type="SUPFAM" id="SSF57903">
    <property type="entry name" value="FYVE/PHD zinc finger"/>
    <property type="match status" value="1"/>
</dbReference>
<evidence type="ECO:0008006" key="4">
    <source>
        <dbReference type="Google" id="ProtNLM"/>
    </source>
</evidence>
<dbReference type="STRING" id="61395.A0A1Y1W5D9"/>
<dbReference type="GeneID" id="63802270"/>
<reference evidence="2 3" key="1">
    <citation type="submission" date="2016-07" db="EMBL/GenBank/DDBJ databases">
        <title>Pervasive Adenine N6-methylation of Active Genes in Fungi.</title>
        <authorList>
            <consortium name="DOE Joint Genome Institute"/>
            <person name="Mondo S.J."/>
            <person name="Dannebaum R.O."/>
            <person name="Kuo R.C."/>
            <person name="Labutti K."/>
            <person name="Haridas S."/>
            <person name="Kuo A."/>
            <person name="Salamov A."/>
            <person name="Ahrendt S.R."/>
            <person name="Lipzen A."/>
            <person name="Sullivan W."/>
            <person name="Andreopoulos W.B."/>
            <person name="Clum A."/>
            <person name="Lindquist E."/>
            <person name="Daum C."/>
            <person name="Ramamoorthy G.K."/>
            <person name="Gryganskyi A."/>
            <person name="Culley D."/>
            <person name="Magnuson J.K."/>
            <person name="James T.Y."/>
            <person name="O'Malley M.A."/>
            <person name="Stajich J.E."/>
            <person name="Spatafora J.W."/>
            <person name="Visel A."/>
            <person name="Grigoriev I.V."/>
        </authorList>
    </citation>
    <scope>NUCLEOTIDE SEQUENCE [LARGE SCALE GENOMIC DNA]</scope>
    <source>
        <strain evidence="2 3">ATCC 12442</strain>
    </source>
</reference>
<feature type="region of interest" description="Disordered" evidence="1">
    <location>
        <begin position="357"/>
        <end position="376"/>
    </location>
</feature>
<proteinExistence type="predicted"/>
<accession>A0A1Y1W5D9</accession>
<dbReference type="InterPro" id="IPR011011">
    <property type="entry name" value="Znf_FYVE_PHD"/>
</dbReference>
<dbReference type="OrthoDB" id="303107at2759"/>
<evidence type="ECO:0000313" key="3">
    <source>
        <dbReference type="Proteomes" id="UP000193922"/>
    </source>
</evidence>
<dbReference type="PANTHER" id="PTHR14296:SF3">
    <property type="entry name" value="DIKAR, ISOFORM F"/>
    <property type="match status" value="1"/>
</dbReference>
<sequence length="449" mass="52164">MPLATAKAGHRQGALHDTRDFARLSHFLHIFHQALNQEQELSMQQLEEELLQDTGVVRALLKRALRILTGNRHMEEKRIEKYVERAWERHLAGYAELPDSFAELGLYGVDVRERTRVVLETLELVFVRPDNLRHISSVGQQDAQQWRVEPVGVDSVSRTYWLLCGDRLYRETPKKSLLLIEKHNREAGVNSRRSTRLSEQRGPLVDPPRHDDIEDDGALWELLCASYEEWVYFPNVLEQLTSKADRTVYRRVSKIAPGIATRLHSEIKKQELLELLATRKRSTRIAKKEAMKHQREIIEQEEQMAEGDYRRSKRIKHSAEEEEPIHPMLIDTRDLRAQRREQARLEALEREQMKNIEIEHPAHQPPPVEEEAAAEGDAEESWMFMCACGKAGRNYDDGRAMTACERCLVWSHLGCSLRAEARRLGREIGEDEWEQLSYVCPSCRSSQQN</sequence>